<dbReference type="Gene3D" id="3.60.10.10">
    <property type="entry name" value="Endonuclease/exonuclease/phosphatase"/>
    <property type="match status" value="1"/>
</dbReference>
<gene>
    <name evidence="2" type="ORF">CLV88_112112</name>
</gene>
<dbReference type="InterPro" id="IPR005135">
    <property type="entry name" value="Endo/exonuclease/phosphatase"/>
</dbReference>
<keyword evidence="2" id="KW-0269">Exonuclease</keyword>
<keyword evidence="2" id="KW-0540">Nuclease</keyword>
<reference evidence="2 3" key="1">
    <citation type="submission" date="2018-03" db="EMBL/GenBank/DDBJ databases">
        <title>Genomic Encyclopedia of Archaeal and Bacterial Type Strains, Phase II (KMG-II): from individual species to whole genera.</title>
        <authorList>
            <person name="Goeker M."/>
        </authorList>
    </citation>
    <scope>NUCLEOTIDE SEQUENCE [LARGE SCALE GENOMIC DNA]</scope>
    <source>
        <strain evidence="2 3">DSM 100673</strain>
    </source>
</reference>
<dbReference type="OrthoDB" id="4446218at2"/>
<accession>A0A2P8F913</accession>
<keyword evidence="2" id="KW-0378">Hydrolase</keyword>
<protein>
    <submittedName>
        <fullName evidence="2">Endonuclease/exonuclease/phosphatase family metal-dependent hydrolase</fullName>
    </submittedName>
</protein>
<dbReference type="GO" id="GO:0004527">
    <property type="term" value="F:exonuclease activity"/>
    <property type="evidence" value="ECO:0007669"/>
    <property type="project" value="UniProtKB-KW"/>
</dbReference>
<evidence type="ECO:0000313" key="2">
    <source>
        <dbReference type="EMBL" id="PSL18188.1"/>
    </source>
</evidence>
<evidence type="ECO:0000259" key="1">
    <source>
        <dbReference type="Pfam" id="PF03372"/>
    </source>
</evidence>
<dbReference type="GO" id="GO:0004519">
    <property type="term" value="F:endonuclease activity"/>
    <property type="evidence" value="ECO:0007669"/>
    <property type="project" value="UniProtKB-KW"/>
</dbReference>
<dbReference type="Pfam" id="PF03372">
    <property type="entry name" value="Exo_endo_phos"/>
    <property type="match status" value="1"/>
</dbReference>
<dbReference type="EMBL" id="PYGJ01000012">
    <property type="protein sequence ID" value="PSL18188.1"/>
    <property type="molecule type" value="Genomic_DNA"/>
</dbReference>
<dbReference type="SUPFAM" id="SSF56219">
    <property type="entry name" value="DNase I-like"/>
    <property type="match status" value="1"/>
</dbReference>
<proteinExistence type="predicted"/>
<dbReference type="InterPro" id="IPR036691">
    <property type="entry name" value="Endo/exonu/phosph_ase_sf"/>
</dbReference>
<dbReference type="Proteomes" id="UP000240418">
    <property type="component" value="Unassembled WGS sequence"/>
</dbReference>
<dbReference type="AlphaFoldDB" id="A0A2P8F913"/>
<feature type="domain" description="Endonuclease/exonuclease/phosphatase" evidence="1">
    <location>
        <begin position="16"/>
        <end position="259"/>
    </location>
</feature>
<sequence length="266" mass="29778">MNIMCLNGWGGKLHTSLLPYLQSTAPDILCLQEVVHSPASDKDWLTYRDGDHILPQRANFFRDVSRALPEHTAIFCPAAQGVLWDRDRAVPSQWGLASFVHKSLPIIGQIQGFVHKSYSPDGYGDHPRSRCAHGIRVYDNALNRTISVTHMHGLRDLRGKLDTPERATQASRLLDLSRQVSEAADIAVICGDFNVEPDSETLTLLTDAGFVELVTTRGFTSTRNSQYSKPGRFADYMLINDTKAVQRFDVIYDPEVSDHCPLRLTL</sequence>
<organism evidence="2 3">
    <name type="scientific">Shimia abyssi</name>
    <dbReference type="NCBI Taxonomy" id="1662395"/>
    <lineage>
        <taxon>Bacteria</taxon>
        <taxon>Pseudomonadati</taxon>
        <taxon>Pseudomonadota</taxon>
        <taxon>Alphaproteobacteria</taxon>
        <taxon>Rhodobacterales</taxon>
        <taxon>Roseobacteraceae</taxon>
    </lineage>
</organism>
<evidence type="ECO:0000313" key="3">
    <source>
        <dbReference type="Proteomes" id="UP000240418"/>
    </source>
</evidence>
<keyword evidence="3" id="KW-1185">Reference proteome</keyword>
<name>A0A2P8F913_9RHOB</name>
<keyword evidence="2" id="KW-0255">Endonuclease</keyword>
<comment type="caution">
    <text evidence="2">The sequence shown here is derived from an EMBL/GenBank/DDBJ whole genome shotgun (WGS) entry which is preliminary data.</text>
</comment>